<dbReference type="PANTHER" id="PTHR43877">
    <property type="entry name" value="AMINOALKYLPHOSPHONATE N-ACETYLTRANSFERASE-RELATED-RELATED"/>
    <property type="match status" value="1"/>
</dbReference>
<evidence type="ECO:0000313" key="5">
    <source>
        <dbReference type="Proteomes" id="UP000675121"/>
    </source>
</evidence>
<accession>A0A9N8R2X4</accession>
<dbReference type="Gene3D" id="3.40.630.30">
    <property type="match status" value="1"/>
</dbReference>
<evidence type="ECO:0000259" key="3">
    <source>
        <dbReference type="PROSITE" id="PS51186"/>
    </source>
</evidence>
<sequence length="158" mass="17370">MTHDSTMENVTFRTAVLADLPAIIDLLADDKLGSQRETVSTPPDERYVAAFKAIEADSNQQLVVAVDGETVIGTLQLSFIPGIARRGAWRGQIEAVRIAAAYRSTGIGQHMFEWAIAECKSRGCAIVQLTTDKGRPDAHRFYEKLGFVASHEGYKIIF</sequence>
<evidence type="ECO:0000256" key="2">
    <source>
        <dbReference type="ARBA" id="ARBA00023315"/>
    </source>
</evidence>
<gene>
    <name evidence="4" type="ORF">R70211_05777</name>
</gene>
<keyword evidence="2" id="KW-0012">Acyltransferase</keyword>
<proteinExistence type="predicted"/>
<dbReference type="Pfam" id="PF00583">
    <property type="entry name" value="Acetyltransf_1"/>
    <property type="match status" value="1"/>
</dbReference>
<comment type="caution">
    <text evidence="4">The sequence shown here is derived from an EMBL/GenBank/DDBJ whole genome shotgun (WGS) entry which is preliminary data.</text>
</comment>
<dbReference type="InterPro" id="IPR016181">
    <property type="entry name" value="Acyl_CoA_acyltransferase"/>
</dbReference>
<evidence type="ECO:0000313" key="4">
    <source>
        <dbReference type="EMBL" id="CAE6942437.1"/>
    </source>
</evidence>
<feature type="domain" description="N-acetyltransferase" evidence="3">
    <location>
        <begin position="10"/>
        <end position="158"/>
    </location>
</feature>
<dbReference type="PROSITE" id="PS51186">
    <property type="entry name" value="GNAT"/>
    <property type="match status" value="1"/>
</dbReference>
<dbReference type="GO" id="GO:0016747">
    <property type="term" value="F:acyltransferase activity, transferring groups other than amino-acyl groups"/>
    <property type="evidence" value="ECO:0007669"/>
    <property type="project" value="InterPro"/>
</dbReference>
<dbReference type="InterPro" id="IPR000182">
    <property type="entry name" value="GNAT_dom"/>
</dbReference>
<evidence type="ECO:0000256" key="1">
    <source>
        <dbReference type="ARBA" id="ARBA00022679"/>
    </source>
</evidence>
<keyword evidence="1" id="KW-0808">Transferase</keyword>
<dbReference type="EMBL" id="CAJNAS010000019">
    <property type="protein sequence ID" value="CAE6942437.1"/>
    <property type="molecule type" value="Genomic_DNA"/>
</dbReference>
<dbReference type="AlphaFoldDB" id="A0A9N8R2X4"/>
<organism evidence="4 5">
    <name type="scientific">Paraburkholderia domus</name>
    <dbReference type="NCBI Taxonomy" id="2793075"/>
    <lineage>
        <taxon>Bacteria</taxon>
        <taxon>Pseudomonadati</taxon>
        <taxon>Pseudomonadota</taxon>
        <taxon>Betaproteobacteria</taxon>
        <taxon>Burkholderiales</taxon>
        <taxon>Burkholderiaceae</taxon>
        <taxon>Paraburkholderia</taxon>
    </lineage>
</organism>
<protein>
    <recommendedName>
        <fullName evidence="3">N-acetyltransferase domain-containing protein</fullName>
    </recommendedName>
</protein>
<dbReference type="InterPro" id="IPR050832">
    <property type="entry name" value="Bact_Acetyltransf"/>
</dbReference>
<dbReference type="PANTHER" id="PTHR43877:SF2">
    <property type="entry name" value="AMINOALKYLPHOSPHONATE N-ACETYLTRANSFERASE-RELATED"/>
    <property type="match status" value="1"/>
</dbReference>
<dbReference type="Proteomes" id="UP000675121">
    <property type="component" value="Unassembled WGS sequence"/>
</dbReference>
<name>A0A9N8R2X4_9BURK</name>
<dbReference type="CDD" id="cd04301">
    <property type="entry name" value="NAT_SF"/>
    <property type="match status" value="1"/>
</dbReference>
<keyword evidence="5" id="KW-1185">Reference proteome</keyword>
<dbReference type="SUPFAM" id="SSF55729">
    <property type="entry name" value="Acyl-CoA N-acyltransferases (Nat)"/>
    <property type="match status" value="1"/>
</dbReference>
<reference evidence="4" key="1">
    <citation type="submission" date="2021-02" db="EMBL/GenBank/DDBJ databases">
        <authorList>
            <person name="Vanwijnsberghe S."/>
        </authorList>
    </citation>
    <scope>NUCLEOTIDE SEQUENCE</scope>
    <source>
        <strain evidence="4">R-70211</strain>
    </source>
</reference>